<dbReference type="InterPro" id="IPR003137">
    <property type="entry name" value="PA_domain"/>
</dbReference>
<comment type="similarity">
    <text evidence="4">Belongs to the peptidase M28 family. M28A subfamily.</text>
</comment>
<evidence type="ECO:0000256" key="12">
    <source>
        <dbReference type="ARBA" id="ARBA00023180"/>
    </source>
</evidence>
<protein>
    <recommendedName>
        <fullName evidence="13">Peptide hydrolase</fullName>
        <ecNumber evidence="13">3.4.-.-</ecNumber>
    </recommendedName>
</protein>
<keyword evidence="18" id="KW-1185">Reference proteome</keyword>
<dbReference type="PANTHER" id="PTHR12147">
    <property type="entry name" value="METALLOPEPTIDASE M28 FAMILY MEMBER"/>
    <property type="match status" value="1"/>
</dbReference>
<feature type="domain" description="Peptidase M28" evidence="16">
    <location>
        <begin position="287"/>
        <end position="501"/>
    </location>
</feature>
<evidence type="ECO:0000256" key="14">
    <source>
        <dbReference type="SAM" id="MobiDB-lite"/>
    </source>
</evidence>
<dbReference type="AlphaFoldDB" id="A0AB34KWB5"/>
<feature type="compositionally biased region" description="Basic residues" evidence="14">
    <location>
        <begin position="524"/>
        <end position="533"/>
    </location>
</feature>
<feature type="region of interest" description="Disordered" evidence="14">
    <location>
        <begin position="15"/>
        <end position="76"/>
    </location>
</feature>
<feature type="compositionally biased region" description="Basic and acidic residues" evidence="14">
    <location>
        <begin position="534"/>
        <end position="543"/>
    </location>
</feature>
<evidence type="ECO:0000313" key="18">
    <source>
        <dbReference type="Proteomes" id="UP000803884"/>
    </source>
</evidence>
<evidence type="ECO:0000259" key="16">
    <source>
        <dbReference type="Pfam" id="PF04389"/>
    </source>
</evidence>
<keyword evidence="11 13" id="KW-0862">Zinc</keyword>
<dbReference type="InterPro" id="IPR045175">
    <property type="entry name" value="M28_fam"/>
</dbReference>
<evidence type="ECO:0000256" key="1">
    <source>
        <dbReference type="ARBA" id="ARBA00001947"/>
    </source>
</evidence>
<dbReference type="Proteomes" id="UP000803884">
    <property type="component" value="Unassembled WGS sequence"/>
</dbReference>
<keyword evidence="9 13" id="KW-0732">Signal</keyword>
<dbReference type="GO" id="GO:0006508">
    <property type="term" value="P:proteolysis"/>
    <property type="evidence" value="ECO:0007669"/>
    <property type="project" value="UniProtKB-KW"/>
</dbReference>
<evidence type="ECO:0000256" key="3">
    <source>
        <dbReference type="ARBA" id="ARBA00005634"/>
    </source>
</evidence>
<dbReference type="GO" id="GO:0046872">
    <property type="term" value="F:metal ion binding"/>
    <property type="evidence" value="ECO:0007669"/>
    <property type="project" value="UniProtKB-KW"/>
</dbReference>
<keyword evidence="10 13" id="KW-0378">Hydrolase</keyword>
<evidence type="ECO:0000256" key="8">
    <source>
        <dbReference type="ARBA" id="ARBA00022723"/>
    </source>
</evidence>
<sequence length="543" mass="57148">MKVAAAILAASIGLASAVEPPKPGHPDKPKHPQPPHHGPTKKPPKPPHYPTGKPTKTKTGASSTSTAEPTGMPPVDSQALQDAISVDALRAKAQQLEDIAYATPDRNRVIGSGGHNNTVDWLVENIERLGDYWTVYRQPFTALYSNVEGDITVDGSTFEPSFFEYSPGGTVTAELVPVNNLGCEASDYPAEVEGNIALISRGTCPFGQKSALAGVAGASGAIIYNNAPEPLGSGTLGPPPRPEGEYVPTLGVSQANATSWIERITGGEAIEATLDIDSDLYNITVENVIAETVGGSKDSVLVIGGHSDSVQEGPGINDDGSGIVGILEVAEQLTGYAVNNAVRIGFWAAEEFGLLGSYHYTENLSAEEASKIRLYLNFDMIASPNYILGIYDGDGSAFNQTGPAGSAEAEKFFEDFFAANDLNSVPTDFSGRSDYAGFLDRGIASGGLFTGAEVVKTEEEAELFGGEAGVAYDVNYHQVGDNMTNLAFDAFEWNTKAIAAAVAEYATSFESLGPANTTVTANKKRSVPLHKHNHEGGCGRKSQ</sequence>
<evidence type="ECO:0000256" key="4">
    <source>
        <dbReference type="ARBA" id="ARBA00005957"/>
    </source>
</evidence>
<reference evidence="17 18" key="1">
    <citation type="journal article" date="2020" name="Microbiol. Resour. Announc.">
        <title>Draft Genome Sequence of a Cladosporium Species Isolated from the Mesophotic Ascidian Didemnum maculosum.</title>
        <authorList>
            <person name="Gioti A."/>
            <person name="Siaperas R."/>
            <person name="Nikolaivits E."/>
            <person name="Le Goff G."/>
            <person name="Ouazzani J."/>
            <person name="Kotoulas G."/>
            <person name="Topakas E."/>
        </authorList>
    </citation>
    <scope>NUCLEOTIDE SEQUENCE [LARGE SCALE GENOMIC DNA]</scope>
    <source>
        <strain evidence="17 18">TM138-S3</strain>
    </source>
</reference>
<dbReference type="SUPFAM" id="SSF53187">
    <property type="entry name" value="Zn-dependent exopeptidases"/>
    <property type="match status" value="1"/>
</dbReference>
<dbReference type="GO" id="GO:0005576">
    <property type="term" value="C:extracellular region"/>
    <property type="evidence" value="ECO:0007669"/>
    <property type="project" value="UniProtKB-SubCell"/>
</dbReference>
<evidence type="ECO:0000256" key="5">
    <source>
        <dbReference type="ARBA" id="ARBA00022438"/>
    </source>
</evidence>
<gene>
    <name evidence="17" type="ORF">WHR41_02068</name>
</gene>
<dbReference type="GeneID" id="96003512"/>
<feature type="domain" description="PA" evidence="15">
    <location>
        <begin position="171"/>
        <end position="259"/>
    </location>
</feature>
<organism evidence="17 18">
    <name type="scientific">Cladosporium halotolerans</name>
    <dbReference type="NCBI Taxonomy" id="1052096"/>
    <lineage>
        <taxon>Eukaryota</taxon>
        <taxon>Fungi</taxon>
        <taxon>Dikarya</taxon>
        <taxon>Ascomycota</taxon>
        <taxon>Pezizomycotina</taxon>
        <taxon>Dothideomycetes</taxon>
        <taxon>Dothideomycetidae</taxon>
        <taxon>Cladosporiales</taxon>
        <taxon>Cladosporiaceae</taxon>
        <taxon>Cladosporium</taxon>
    </lineage>
</organism>
<dbReference type="Pfam" id="PF04389">
    <property type="entry name" value="Peptidase_M28"/>
    <property type="match status" value="1"/>
</dbReference>
<dbReference type="SUPFAM" id="SSF52025">
    <property type="entry name" value="PA domain"/>
    <property type="match status" value="1"/>
</dbReference>
<evidence type="ECO:0000256" key="2">
    <source>
        <dbReference type="ARBA" id="ARBA00004613"/>
    </source>
</evidence>
<dbReference type="PANTHER" id="PTHR12147:SF26">
    <property type="entry name" value="PEPTIDASE M28 DOMAIN-CONTAINING PROTEIN"/>
    <property type="match status" value="1"/>
</dbReference>
<evidence type="ECO:0000259" key="15">
    <source>
        <dbReference type="Pfam" id="PF02225"/>
    </source>
</evidence>
<feature type="signal peptide" evidence="13">
    <location>
        <begin position="1"/>
        <end position="17"/>
    </location>
</feature>
<keyword evidence="12" id="KW-0325">Glycoprotein</keyword>
<evidence type="ECO:0000256" key="7">
    <source>
        <dbReference type="ARBA" id="ARBA00022670"/>
    </source>
</evidence>
<dbReference type="CDD" id="cd02130">
    <property type="entry name" value="PA_ScAPY_like"/>
    <property type="match status" value="1"/>
</dbReference>
<name>A0AB34KWB5_9PEZI</name>
<proteinExistence type="inferred from homology"/>
<keyword evidence="8 13" id="KW-0479">Metal-binding</keyword>
<dbReference type="Pfam" id="PF02225">
    <property type="entry name" value="PA"/>
    <property type="match status" value="1"/>
</dbReference>
<dbReference type="CDD" id="cd03876">
    <property type="entry name" value="M28_SGAP_like"/>
    <property type="match status" value="1"/>
</dbReference>
<comment type="similarity">
    <text evidence="3">Belongs to the peptidase M28 family. M28B subfamily.</text>
</comment>
<evidence type="ECO:0000313" key="17">
    <source>
        <dbReference type="EMBL" id="KAL1589125.1"/>
    </source>
</evidence>
<dbReference type="EMBL" id="JAAQHG020000005">
    <property type="protein sequence ID" value="KAL1589125.1"/>
    <property type="molecule type" value="Genomic_DNA"/>
</dbReference>
<feature type="compositionally biased region" description="Low complexity" evidence="14">
    <location>
        <begin position="50"/>
        <end position="60"/>
    </location>
</feature>
<dbReference type="FunFam" id="3.40.630.10:FF:000054">
    <property type="entry name" value="Peptide hydrolase"/>
    <property type="match status" value="1"/>
</dbReference>
<keyword evidence="7 13" id="KW-0645">Protease</keyword>
<dbReference type="InterPro" id="IPR046450">
    <property type="entry name" value="PA_dom_sf"/>
</dbReference>
<feature type="region of interest" description="Disordered" evidence="14">
    <location>
        <begin position="524"/>
        <end position="543"/>
    </location>
</feature>
<dbReference type="InterPro" id="IPR007484">
    <property type="entry name" value="Peptidase_M28"/>
</dbReference>
<evidence type="ECO:0000256" key="9">
    <source>
        <dbReference type="ARBA" id="ARBA00022729"/>
    </source>
</evidence>
<dbReference type="InterPro" id="IPR041756">
    <property type="entry name" value="M28_SGAP-like"/>
</dbReference>
<dbReference type="Gene3D" id="3.40.630.10">
    <property type="entry name" value="Zn peptidases"/>
    <property type="match status" value="1"/>
</dbReference>
<dbReference type="GO" id="GO:0004177">
    <property type="term" value="F:aminopeptidase activity"/>
    <property type="evidence" value="ECO:0007669"/>
    <property type="project" value="UniProtKB-KW"/>
</dbReference>
<evidence type="ECO:0000256" key="6">
    <source>
        <dbReference type="ARBA" id="ARBA00022525"/>
    </source>
</evidence>
<dbReference type="RefSeq" id="XP_069232230.1">
    <property type="nucleotide sequence ID" value="XM_069370674.1"/>
</dbReference>
<feature type="compositionally biased region" description="Basic residues" evidence="14">
    <location>
        <begin position="31"/>
        <end position="45"/>
    </location>
</feature>
<keyword evidence="6" id="KW-0964">Secreted</keyword>
<feature type="chain" id="PRO_5044044550" description="Peptide hydrolase" evidence="13">
    <location>
        <begin position="18"/>
        <end position="543"/>
    </location>
</feature>
<evidence type="ECO:0000256" key="11">
    <source>
        <dbReference type="ARBA" id="ARBA00022833"/>
    </source>
</evidence>
<comment type="caution">
    <text evidence="17">The sequence shown here is derived from an EMBL/GenBank/DDBJ whole genome shotgun (WGS) entry which is preliminary data.</text>
</comment>
<evidence type="ECO:0000256" key="10">
    <source>
        <dbReference type="ARBA" id="ARBA00022801"/>
    </source>
</evidence>
<comment type="cofactor">
    <cofactor evidence="1">
        <name>Zn(2+)</name>
        <dbReference type="ChEBI" id="CHEBI:29105"/>
    </cofactor>
</comment>
<dbReference type="EC" id="3.4.-.-" evidence="13"/>
<keyword evidence="5" id="KW-0031">Aminopeptidase</keyword>
<accession>A0AB34KWB5</accession>
<dbReference type="GO" id="GO:0008235">
    <property type="term" value="F:metalloexopeptidase activity"/>
    <property type="evidence" value="ECO:0007669"/>
    <property type="project" value="InterPro"/>
</dbReference>
<dbReference type="Gene3D" id="3.50.30.30">
    <property type="match status" value="1"/>
</dbReference>
<evidence type="ECO:0000256" key="13">
    <source>
        <dbReference type="RuleBase" id="RU361240"/>
    </source>
</evidence>
<comment type="subcellular location">
    <subcellularLocation>
        <location evidence="2">Secreted</location>
    </subcellularLocation>
</comment>